<accession>M5RWA7</accession>
<reference evidence="2 3" key="1">
    <citation type="journal article" date="2013" name="Mar. Genomics">
        <title>Expression of sulfatases in Rhodopirellula baltica and the diversity of sulfatases in the genus Rhodopirellula.</title>
        <authorList>
            <person name="Wegner C.E."/>
            <person name="Richter-Heitmann T."/>
            <person name="Klindworth A."/>
            <person name="Klockow C."/>
            <person name="Richter M."/>
            <person name="Achstetter T."/>
            <person name="Glockner F.O."/>
            <person name="Harder J."/>
        </authorList>
    </citation>
    <scope>NUCLEOTIDE SEQUENCE [LARGE SCALE GENOMIC DNA]</scope>
    <source>
        <strain evidence="2 3">SM1</strain>
    </source>
</reference>
<evidence type="ECO:0000313" key="2">
    <source>
        <dbReference type="EMBL" id="EMI19682.1"/>
    </source>
</evidence>
<keyword evidence="3" id="KW-1185">Reference proteome</keyword>
<dbReference type="PATRIC" id="fig|1265738.3.peg.3344"/>
<organism evidence="2 3">
    <name type="scientific">Rhodopirellula maiorica SM1</name>
    <dbReference type="NCBI Taxonomy" id="1265738"/>
    <lineage>
        <taxon>Bacteria</taxon>
        <taxon>Pseudomonadati</taxon>
        <taxon>Planctomycetota</taxon>
        <taxon>Planctomycetia</taxon>
        <taxon>Pirellulales</taxon>
        <taxon>Pirellulaceae</taxon>
        <taxon>Novipirellula</taxon>
    </lineage>
</organism>
<dbReference type="Proteomes" id="UP000011991">
    <property type="component" value="Unassembled WGS sequence"/>
</dbReference>
<protein>
    <submittedName>
        <fullName evidence="2">Uncharacterized protein</fullName>
    </submittedName>
</protein>
<name>M5RWA7_9BACT</name>
<feature type="compositionally biased region" description="Basic and acidic residues" evidence="1">
    <location>
        <begin position="8"/>
        <end position="35"/>
    </location>
</feature>
<evidence type="ECO:0000313" key="3">
    <source>
        <dbReference type="Proteomes" id="UP000011991"/>
    </source>
</evidence>
<dbReference type="EMBL" id="ANOG01000492">
    <property type="protein sequence ID" value="EMI19682.1"/>
    <property type="molecule type" value="Genomic_DNA"/>
</dbReference>
<evidence type="ECO:0000256" key="1">
    <source>
        <dbReference type="SAM" id="MobiDB-lite"/>
    </source>
</evidence>
<dbReference type="AlphaFoldDB" id="M5RWA7"/>
<proteinExistence type="predicted"/>
<feature type="region of interest" description="Disordered" evidence="1">
    <location>
        <begin position="1"/>
        <end position="35"/>
    </location>
</feature>
<comment type="caution">
    <text evidence="2">The sequence shown here is derived from an EMBL/GenBank/DDBJ whole genome shotgun (WGS) entry which is preliminary data.</text>
</comment>
<sequence>MLKKTRNHEKGTRHENKNRSPDVIPGERLKSAETVRRFTVKPIRHSDGRAITNRATAA</sequence>
<gene>
    <name evidence="2" type="ORF">RMSM_03352</name>
</gene>